<evidence type="ECO:0000256" key="1">
    <source>
        <dbReference type="ARBA" id="ARBA00022729"/>
    </source>
</evidence>
<dbReference type="Gene3D" id="3.50.30.30">
    <property type="match status" value="1"/>
</dbReference>
<evidence type="ECO:0000256" key="3">
    <source>
        <dbReference type="SAM" id="Phobius"/>
    </source>
</evidence>
<protein>
    <submittedName>
        <fullName evidence="5">PA domain-containing protein</fullName>
    </submittedName>
</protein>
<feature type="transmembrane region" description="Helical" evidence="3">
    <location>
        <begin position="20"/>
        <end position="38"/>
    </location>
</feature>
<organism evidence="5 6">
    <name type="scientific">Ditylenchus destructor</name>
    <dbReference type="NCBI Taxonomy" id="166010"/>
    <lineage>
        <taxon>Eukaryota</taxon>
        <taxon>Metazoa</taxon>
        <taxon>Ecdysozoa</taxon>
        <taxon>Nematoda</taxon>
        <taxon>Chromadorea</taxon>
        <taxon>Rhabditida</taxon>
        <taxon>Tylenchina</taxon>
        <taxon>Tylenchomorpha</taxon>
        <taxon>Sphaerularioidea</taxon>
        <taxon>Anguinidae</taxon>
        <taxon>Anguininae</taxon>
        <taxon>Ditylenchus</taxon>
    </lineage>
</organism>
<comment type="caution">
    <text evidence="5">The sequence shown here is derived from an EMBL/GenBank/DDBJ whole genome shotgun (WGS) entry which is preliminary data.</text>
</comment>
<dbReference type="InterPro" id="IPR046450">
    <property type="entry name" value="PA_dom_sf"/>
</dbReference>
<feature type="domain" description="PA" evidence="4">
    <location>
        <begin position="79"/>
        <end position="163"/>
    </location>
</feature>
<evidence type="ECO:0000259" key="4">
    <source>
        <dbReference type="Pfam" id="PF02225"/>
    </source>
</evidence>
<keyword evidence="3" id="KW-0472">Membrane</keyword>
<keyword evidence="3" id="KW-1133">Transmembrane helix</keyword>
<reference evidence="5" key="1">
    <citation type="submission" date="2022-01" db="EMBL/GenBank/DDBJ databases">
        <title>Genome Sequence Resource for Two Populations of Ditylenchus destructor, the Migratory Endoparasitic Phytonematode.</title>
        <authorList>
            <person name="Zhang H."/>
            <person name="Lin R."/>
            <person name="Xie B."/>
        </authorList>
    </citation>
    <scope>NUCLEOTIDE SEQUENCE</scope>
    <source>
        <strain evidence="5">BazhouSP</strain>
    </source>
</reference>
<dbReference type="PANTHER" id="PTHR22702:SF1">
    <property type="entry name" value="PROTEASE-ASSOCIATED DOMAIN-CONTAINING PROTEIN 1"/>
    <property type="match status" value="1"/>
</dbReference>
<dbReference type="SUPFAM" id="SSF52025">
    <property type="entry name" value="PA domain"/>
    <property type="match status" value="1"/>
</dbReference>
<evidence type="ECO:0000313" key="6">
    <source>
        <dbReference type="Proteomes" id="UP001201812"/>
    </source>
</evidence>
<name>A0AAD4N4J0_9BILA</name>
<keyword evidence="2" id="KW-0325">Glycoprotein</keyword>
<dbReference type="InterPro" id="IPR003137">
    <property type="entry name" value="PA_domain"/>
</dbReference>
<keyword evidence="3" id="KW-0812">Transmembrane</keyword>
<sequence>MFWSVFASFPTFSSFVWKDLLFNVGLILLSYIVHAYSLEEGLFFLIEKPSKLNYVYQINPSYHIGAKFPPYTLEDIAMVYADPSNGCTEFSNARDVSGEVVLIERGDCPFIDKVLNAEKAGARIAIVTDSAGGSDDFIDMITDDTDRKANIPAAYLPGVSGKRIREYFIYEEPIVWIQIPLNYTTKALRDVDISKPPWELW</sequence>
<dbReference type="AlphaFoldDB" id="A0AAD4N4J0"/>
<dbReference type="PANTHER" id="PTHR22702">
    <property type="entry name" value="PROTEASE-ASSOCIATED DOMAIN-CONTAINING PROTEIN"/>
    <property type="match status" value="1"/>
</dbReference>
<dbReference type="Pfam" id="PF02225">
    <property type="entry name" value="PA"/>
    <property type="match status" value="1"/>
</dbReference>
<dbReference type="EMBL" id="JAKKPZ010000011">
    <property type="protein sequence ID" value="KAI1715430.1"/>
    <property type="molecule type" value="Genomic_DNA"/>
</dbReference>
<keyword evidence="1" id="KW-0732">Signal</keyword>
<dbReference type="Proteomes" id="UP001201812">
    <property type="component" value="Unassembled WGS sequence"/>
</dbReference>
<evidence type="ECO:0000256" key="2">
    <source>
        <dbReference type="ARBA" id="ARBA00023180"/>
    </source>
</evidence>
<evidence type="ECO:0000313" key="5">
    <source>
        <dbReference type="EMBL" id="KAI1715430.1"/>
    </source>
</evidence>
<accession>A0AAD4N4J0</accession>
<gene>
    <name evidence="5" type="ORF">DdX_07744</name>
</gene>
<keyword evidence="6" id="KW-1185">Reference proteome</keyword>
<proteinExistence type="predicted"/>